<accession>A0AB34JI48</accession>
<comment type="caution">
    <text evidence="4">The sequence shown here is derived from an EMBL/GenBank/DDBJ whole genome shotgun (WGS) entry which is preliminary data.</text>
</comment>
<protein>
    <submittedName>
        <fullName evidence="4">Uncharacterized protein</fullName>
    </submittedName>
</protein>
<sequence>MHFANVDGHARPFVVFLLLWCYPADGCVPDQVLLDFHSSCAAGIGQSNLGGLGPDQGANELRFNSIGSFNGAEFDLVVTVVDEQGLDEQGFSWQDGAYTPAAIERNGCNVQFGQVNLLSGHNVTLQMTFRDVASDQPVRLPYTQMTFFDIDGAPGNAPETIWIVDYATSSLTNDSLVTKSSHLNQDGRTVSEFASCCGQEANPQDPQLLTDAQQRRALLDGGDEAYHNVSLLHDTYTVVVISGDHPLHPADDVRFVPAMDGGCAHALTSVGGPLGNESQLGLQLGVGTYKLCLAEAPFGGDGGGPTASEFNYHPHLLDGGDEAYHNVSLLHDTYTVVVISGDHPLHPADDVRFVPAMDGGCAHALTSVGGPLGNESQLGLQLGVGTYKLCLAEAPFGGDGGGPTSSEFNYHPHGIEELTARGGIRLQVTLALEVNVETLNDPSSNITSALRDAFVLELDELLSLTDAGVGVTVVSLAVGSVIVTFDLQDSHTLDNSSATPSQKSIVYACLVDSGELSARLSTPYHQEVVQEAAAPPYLPVDNHGVAIPFGSALSAEYSNDFTAIVLVIILSLIVCCCCFYWMLFLLLAFCRRRRARRMARSQILTILLPRDRFALVGLQVADAVAGGAQKQRADAEQPERAVHDEDQAPRNSARLEAAAEDAGWNASLSPRGTTFHWLGTMRLAVAQKDCSRVPPCIISIVPGSRAAHAALPKGHTHPIFEVGDYVLRLNGR</sequence>
<organism evidence="4 5">
    <name type="scientific">Prymnesium parvum</name>
    <name type="common">Toxic golden alga</name>
    <dbReference type="NCBI Taxonomy" id="97485"/>
    <lineage>
        <taxon>Eukaryota</taxon>
        <taxon>Haptista</taxon>
        <taxon>Haptophyta</taxon>
        <taxon>Prymnesiophyceae</taxon>
        <taxon>Prymnesiales</taxon>
        <taxon>Prymnesiaceae</taxon>
        <taxon>Prymnesium</taxon>
    </lineage>
</organism>
<evidence type="ECO:0000256" key="3">
    <source>
        <dbReference type="SAM" id="SignalP"/>
    </source>
</evidence>
<keyword evidence="3" id="KW-0732">Signal</keyword>
<feature type="region of interest" description="Disordered" evidence="1">
    <location>
        <begin position="629"/>
        <end position="652"/>
    </location>
</feature>
<feature type="signal peptide" evidence="3">
    <location>
        <begin position="1"/>
        <end position="26"/>
    </location>
</feature>
<reference evidence="4 5" key="1">
    <citation type="journal article" date="2024" name="Science">
        <title>Giant polyketide synthase enzymes in the biosynthesis of giant marine polyether toxins.</title>
        <authorList>
            <person name="Fallon T.R."/>
            <person name="Shende V.V."/>
            <person name="Wierzbicki I.H."/>
            <person name="Pendleton A.L."/>
            <person name="Watervoot N.F."/>
            <person name="Auber R.P."/>
            <person name="Gonzalez D.J."/>
            <person name="Wisecaver J.H."/>
            <person name="Moore B.S."/>
        </authorList>
    </citation>
    <scope>NUCLEOTIDE SEQUENCE [LARGE SCALE GENOMIC DNA]</scope>
    <source>
        <strain evidence="4 5">12B1</strain>
    </source>
</reference>
<feature type="compositionally biased region" description="Basic and acidic residues" evidence="1">
    <location>
        <begin position="631"/>
        <end position="648"/>
    </location>
</feature>
<dbReference type="AlphaFoldDB" id="A0AB34JI48"/>
<name>A0AB34JI48_PRYPA</name>
<evidence type="ECO:0000256" key="2">
    <source>
        <dbReference type="SAM" id="Phobius"/>
    </source>
</evidence>
<keyword evidence="5" id="KW-1185">Reference proteome</keyword>
<keyword evidence="2" id="KW-0472">Membrane</keyword>
<evidence type="ECO:0000313" key="5">
    <source>
        <dbReference type="Proteomes" id="UP001515480"/>
    </source>
</evidence>
<evidence type="ECO:0000313" key="4">
    <source>
        <dbReference type="EMBL" id="KAL1520932.1"/>
    </source>
</evidence>
<evidence type="ECO:0000256" key="1">
    <source>
        <dbReference type="SAM" id="MobiDB-lite"/>
    </source>
</evidence>
<feature type="chain" id="PRO_5044289447" evidence="3">
    <location>
        <begin position="27"/>
        <end position="732"/>
    </location>
</feature>
<feature type="transmembrane region" description="Helical" evidence="2">
    <location>
        <begin position="561"/>
        <end position="590"/>
    </location>
</feature>
<proteinExistence type="predicted"/>
<keyword evidence="2" id="KW-1133">Transmembrane helix</keyword>
<gene>
    <name evidence="4" type="ORF">AB1Y20_022492</name>
</gene>
<dbReference type="EMBL" id="JBGBPQ010000008">
    <property type="protein sequence ID" value="KAL1520932.1"/>
    <property type="molecule type" value="Genomic_DNA"/>
</dbReference>
<dbReference type="Proteomes" id="UP001515480">
    <property type="component" value="Unassembled WGS sequence"/>
</dbReference>
<keyword evidence="2" id="KW-0812">Transmembrane</keyword>